<proteinExistence type="predicted"/>
<feature type="region of interest" description="Disordered" evidence="1">
    <location>
        <begin position="171"/>
        <end position="234"/>
    </location>
</feature>
<feature type="compositionally biased region" description="Acidic residues" evidence="1">
    <location>
        <begin position="314"/>
        <end position="323"/>
    </location>
</feature>
<name>A0A914C2L9_9BILA</name>
<feature type="compositionally biased region" description="Low complexity" evidence="1">
    <location>
        <begin position="428"/>
        <end position="442"/>
    </location>
</feature>
<dbReference type="Proteomes" id="UP000887540">
    <property type="component" value="Unplaced"/>
</dbReference>
<reference evidence="3" key="1">
    <citation type="submission" date="2022-11" db="UniProtKB">
        <authorList>
            <consortium name="WormBaseParasite"/>
        </authorList>
    </citation>
    <scope>IDENTIFICATION</scope>
</reference>
<feature type="compositionally biased region" description="Basic and acidic residues" evidence="1">
    <location>
        <begin position="193"/>
        <end position="202"/>
    </location>
</feature>
<accession>A0A914C2L9</accession>
<feature type="compositionally biased region" description="Polar residues" evidence="1">
    <location>
        <begin position="331"/>
        <end position="354"/>
    </location>
</feature>
<evidence type="ECO:0000313" key="3">
    <source>
        <dbReference type="WBParaSite" id="ACRNAN_Path_1590.g6174.t1"/>
    </source>
</evidence>
<feature type="region of interest" description="Disordered" evidence="1">
    <location>
        <begin position="312"/>
        <end position="472"/>
    </location>
</feature>
<dbReference type="AlphaFoldDB" id="A0A914C2L9"/>
<sequence>MVRQTIAFLCFNNLPITRKALTFLSFDKCLSTSPNNEYYNSLCVFISLLTMLDNYTNQRVVLGVVGDFQYVTGYIIYMYNVRERSSRRALQLFREMVGLYLKFEHIREALVDNQTFKEYMGSMTQWLSENLRDQSSMNPFSRKYTRNLSPNRTNIDFLMKCEELWQVADTSSNSVQTGEEEERESLIPSKNSQTKEEIRQKGLEGWMNPEGLQEDSDQEQDETKQLSHQKPRGSFSERVKIFNQKELQKSIKTKIDQLPGGWSELDDEVLETSKVTLEKSAFDVDEFADFDINKDLIALGKNVQLKTKVNELDAGSDNEDELQPSDAMEWGNNSPMNVSPSGSPPKSFQFNENIINALEKAVEEHGQKTPEMDSMELPEIGRRSRSRQKASTTISGKKRDSGHFGVVPPLPSYEASLSQPRTKLRFQESSSSSPISRPEGSGVSRTVSDIFSENPVPPPAYEVTITTPSKPDKFVETAEEYTGVECEDEPPPVDP</sequence>
<organism evidence="2 3">
    <name type="scientific">Acrobeloides nanus</name>
    <dbReference type="NCBI Taxonomy" id="290746"/>
    <lineage>
        <taxon>Eukaryota</taxon>
        <taxon>Metazoa</taxon>
        <taxon>Ecdysozoa</taxon>
        <taxon>Nematoda</taxon>
        <taxon>Chromadorea</taxon>
        <taxon>Rhabditida</taxon>
        <taxon>Tylenchina</taxon>
        <taxon>Cephalobomorpha</taxon>
        <taxon>Cephaloboidea</taxon>
        <taxon>Cephalobidae</taxon>
        <taxon>Acrobeloides</taxon>
    </lineage>
</organism>
<protein>
    <submittedName>
        <fullName evidence="3">Uncharacterized protein</fullName>
    </submittedName>
</protein>
<keyword evidence="2" id="KW-1185">Reference proteome</keyword>
<feature type="compositionally biased region" description="Basic and acidic residues" evidence="1">
    <location>
        <begin position="360"/>
        <end position="371"/>
    </location>
</feature>
<evidence type="ECO:0000256" key="1">
    <source>
        <dbReference type="SAM" id="MobiDB-lite"/>
    </source>
</evidence>
<dbReference type="WBParaSite" id="ACRNAN_Path_1590.g6174.t1">
    <property type="protein sequence ID" value="ACRNAN_Path_1590.g6174.t1"/>
    <property type="gene ID" value="ACRNAN_Path_1590.g6174"/>
</dbReference>
<evidence type="ECO:0000313" key="2">
    <source>
        <dbReference type="Proteomes" id="UP000887540"/>
    </source>
</evidence>